<gene>
    <name evidence="1" type="ORF">GCM10022246_30140</name>
</gene>
<dbReference type="Gene3D" id="2.40.10.10">
    <property type="entry name" value="Trypsin-like serine proteases"/>
    <property type="match status" value="1"/>
</dbReference>
<keyword evidence="2" id="KW-1185">Reference proteome</keyword>
<dbReference type="InterPro" id="IPR009003">
    <property type="entry name" value="Peptidase_S1_PA"/>
</dbReference>
<dbReference type="InterPro" id="IPR043504">
    <property type="entry name" value="Peptidase_S1_PA_chymotrypsin"/>
</dbReference>
<accession>A0ABP7Q317</accession>
<dbReference type="SUPFAM" id="SSF50494">
    <property type="entry name" value="Trypsin-like serine proteases"/>
    <property type="match status" value="1"/>
</dbReference>
<comment type="caution">
    <text evidence="1">The sequence shown here is derived from an EMBL/GenBank/DDBJ whole genome shotgun (WGS) entry which is preliminary data.</text>
</comment>
<organism evidence="1 2">
    <name type="scientific">Pedobacter ginsengiterrae</name>
    <dbReference type="NCBI Taxonomy" id="871696"/>
    <lineage>
        <taxon>Bacteria</taxon>
        <taxon>Pseudomonadati</taxon>
        <taxon>Bacteroidota</taxon>
        <taxon>Sphingobacteriia</taxon>
        <taxon>Sphingobacteriales</taxon>
        <taxon>Sphingobacteriaceae</taxon>
        <taxon>Pedobacter</taxon>
    </lineage>
</organism>
<dbReference type="Proteomes" id="UP001501081">
    <property type="component" value="Unassembled WGS sequence"/>
</dbReference>
<reference evidence="2" key="1">
    <citation type="journal article" date="2019" name="Int. J. Syst. Evol. Microbiol.">
        <title>The Global Catalogue of Microorganisms (GCM) 10K type strain sequencing project: providing services to taxonomists for standard genome sequencing and annotation.</title>
        <authorList>
            <consortium name="The Broad Institute Genomics Platform"/>
            <consortium name="The Broad Institute Genome Sequencing Center for Infectious Disease"/>
            <person name="Wu L."/>
            <person name="Ma J."/>
        </authorList>
    </citation>
    <scope>NUCLEOTIDE SEQUENCE [LARGE SCALE GENOMIC DNA]</scope>
    <source>
        <strain evidence="2">JCM 17338</strain>
    </source>
</reference>
<evidence type="ECO:0000313" key="2">
    <source>
        <dbReference type="Proteomes" id="UP001501081"/>
    </source>
</evidence>
<evidence type="ECO:0008006" key="3">
    <source>
        <dbReference type="Google" id="ProtNLM"/>
    </source>
</evidence>
<name>A0ABP7Q317_9SPHI</name>
<protein>
    <recommendedName>
        <fullName evidence="3">Trypsin-like peptidase domain-containing protein</fullName>
    </recommendedName>
</protein>
<proteinExistence type="predicted"/>
<dbReference type="EMBL" id="BAABAK010000015">
    <property type="protein sequence ID" value="GAA3975607.1"/>
    <property type="molecule type" value="Genomic_DNA"/>
</dbReference>
<sequence length="238" mass="27264">MFIYIANCFSQEKSSSKKFDDITFLNKIDFVNSKYDQQKFGCAFLLKFDKDTFGITAKHLLKFIKSPQMEGVSFENGIKRWSLYGLTKPSENVIIDKLLNENKEEPILEKSTYDDDWLVFSLKNNFSKAKALEIREKPLISGEKVYVVGWTRKMENGEQRIYEFEYYKTIGKRILLKDIVVPEQFGGLSGAPVLDEDGKVVGIVSGKTTDPDSGKSYFAPCAIIGLKVFLENLHQKKY</sequence>
<evidence type="ECO:0000313" key="1">
    <source>
        <dbReference type="EMBL" id="GAA3975607.1"/>
    </source>
</evidence>